<sequence>MIAGTNVIPASRVPTAHGRARDAGTRRAPPGRVRRRAAGGGDLRPGRVQRHCRNEAVTAAYDGSDFDAIYGDVVLQDVTRDYHETLFDDLGAVRGTFRHFEEGTIARFWSLDHDAGVFVAFDGRPTSACALHVLVGKHYE</sequence>
<protein>
    <submittedName>
        <fullName evidence="2">Uncharacterized protein</fullName>
    </submittedName>
</protein>
<organism evidence="2 3">
    <name type="scientific">Halarchaeum nitratireducens</name>
    <dbReference type="NCBI Taxonomy" id="489913"/>
    <lineage>
        <taxon>Archaea</taxon>
        <taxon>Methanobacteriati</taxon>
        <taxon>Methanobacteriota</taxon>
        <taxon>Stenosarchaea group</taxon>
        <taxon>Halobacteria</taxon>
        <taxon>Halobacteriales</taxon>
        <taxon>Halobacteriaceae</taxon>
    </lineage>
</organism>
<evidence type="ECO:0000313" key="3">
    <source>
        <dbReference type="Proteomes" id="UP000608850"/>
    </source>
</evidence>
<proteinExistence type="predicted"/>
<evidence type="ECO:0000256" key="1">
    <source>
        <dbReference type="SAM" id="MobiDB-lite"/>
    </source>
</evidence>
<dbReference type="EMBL" id="BMOQ01000001">
    <property type="protein sequence ID" value="GGN07417.1"/>
    <property type="molecule type" value="Genomic_DNA"/>
</dbReference>
<comment type="caution">
    <text evidence="2">The sequence shown here is derived from an EMBL/GenBank/DDBJ whole genome shotgun (WGS) entry which is preliminary data.</text>
</comment>
<name>A0A830G7X9_9EURY</name>
<accession>A0A830G7X9</accession>
<feature type="region of interest" description="Disordered" evidence="1">
    <location>
        <begin position="1"/>
        <end position="46"/>
    </location>
</feature>
<dbReference type="InterPro" id="IPR055944">
    <property type="entry name" value="DUF7522"/>
</dbReference>
<dbReference type="Pfam" id="PF24366">
    <property type="entry name" value="DUF7522"/>
    <property type="match status" value="1"/>
</dbReference>
<dbReference type="AlphaFoldDB" id="A0A830G7X9"/>
<dbReference type="Proteomes" id="UP000608850">
    <property type="component" value="Unassembled WGS sequence"/>
</dbReference>
<evidence type="ECO:0000313" key="2">
    <source>
        <dbReference type="EMBL" id="GGN07417.1"/>
    </source>
</evidence>
<reference evidence="2 3" key="1">
    <citation type="journal article" date="2019" name="Int. J. Syst. Evol. Microbiol.">
        <title>The Global Catalogue of Microorganisms (GCM) 10K type strain sequencing project: providing services to taxonomists for standard genome sequencing and annotation.</title>
        <authorList>
            <consortium name="The Broad Institute Genomics Platform"/>
            <consortium name="The Broad Institute Genome Sequencing Center for Infectious Disease"/>
            <person name="Wu L."/>
            <person name="Ma J."/>
        </authorList>
    </citation>
    <scope>NUCLEOTIDE SEQUENCE [LARGE SCALE GENOMIC DNA]</scope>
    <source>
        <strain evidence="2 3">JCM 16331</strain>
    </source>
</reference>
<gene>
    <name evidence="2" type="ORF">GCM10009021_03210</name>
</gene>
<keyword evidence="3" id="KW-1185">Reference proteome</keyword>